<comment type="caution">
    <text evidence="5">The sequence shown here is derived from an EMBL/GenBank/DDBJ whole genome shotgun (WGS) entry which is preliminary data.</text>
</comment>
<evidence type="ECO:0000256" key="3">
    <source>
        <dbReference type="ARBA" id="ARBA00022946"/>
    </source>
</evidence>
<gene>
    <name evidence="5" type="ORF">DY000_02012717</name>
</gene>
<protein>
    <recommendedName>
        <fullName evidence="4">F-box associated beta-propeller type 1 domain-containing protein</fullName>
    </recommendedName>
</protein>
<comment type="similarity">
    <text evidence="1">Belongs to the mTERF family.</text>
</comment>
<keyword evidence="2" id="KW-0806">Transcription termination</keyword>
<sequence length="591" mass="67451">FEEKGHPDSVLTLLRTHGFTDSQISSIITNYPLLLVADADESLAPKLKLLQNRGASTSELTEVLSKVPKILRMKNDKALGRYYDFVKEIIEADKSSKFERLCLSLPQGSKQENTIRNVLVLRDLGVPQRLLFPLLISRSAHVCGKERFEESLKKVLEMGFDPTTPKFVKALHTVYELSDKTIEEKVNVYKRLGFGVGDVWKIFKKHPSFLKFSEKNISNSIDTFLGLGFSRVELAGMVKRFPQCIGLSAETVKKKNEFLVEKMNWPLKSLALFPHVFGCSMEKRIAPRCEVIKALMSKGLLGSELPSVSSVLACTDHMFMKKYVSKHDDKVFVDELMAIFTKDALKRDALVDMIKQENILCNIQIQGISTNNNHKILRLVYRFEYNVTQELYDLKSNSWKVHPSPSAKVYQPYTGISVKGSSYFLTKEKGEEVVGNAFFLLGFDFTREAFGPRLELPYLSDGREEYTKVLSALREEKLVVLLRRRVYTLEMEIWITDRVEPNAVSWNKFLAVNMATITGFKYLVYARRGLFVDEEKKVVVFSEMTAYGPHNKTWSCIIREDGYLKKVDLGEECSSRGPFVCSYYAPSLVQI</sequence>
<dbReference type="PANTHER" id="PTHR13068:SF161">
    <property type="entry name" value="F19K23.4 PROTEIN-RELATED"/>
    <property type="match status" value="1"/>
</dbReference>
<keyword evidence="2" id="KW-0805">Transcription regulation</keyword>
<dbReference type="InterPro" id="IPR003690">
    <property type="entry name" value="MTERF"/>
</dbReference>
<dbReference type="InterPro" id="IPR038538">
    <property type="entry name" value="MTERF_sf"/>
</dbReference>
<keyword evidence="2" id="KW-0804">Transcription</keyword>
<keyword evidence="3" id="KW-0809">Transit peptide</keyword>
<dbReference type="SMART" id="SM00733">
    <property type="entry name" value="Mterf"/>
    <property type="match status" value="6"/>
</dbReference>
<proteinExistence type="inferred from homology"/>
<dbReference type="InterPro" id="IPR017451">
    <property type="entry name" value="F-box-assoc_interact_dom"/>
</dbReference>
<dbReference type="NCBIfam" id="TIGR01640">
    <property type="entry name" value="F_box_assoc_1"/>
    <property type="match status" value="1"/>
</dbReference>
<organism evidence="5 6">
    <name type="scientific">Brassica cretica</name>
    <name type="common">Mustard</name>
    <dbReference type="NCBI Taxonomy" id="69181"/>
    <lineage>
        <taxon>Eukaryota</taxon>
        <taxon>Viridiplantae</taxon>
        <taxon>Streptophyta</taxon>
        <taxon>Embryophyta</taxon>
        <taxon>Tracheophyta</taxon>
        <taxon>Spermatophyta</taxon>
        <taxon>Magnoliopsida</taxon>
        <taxon>eudicotyledons</taxon>
        <taxon>Gunneridae</taxon>
        <taxon>Pentapetalae</taxon>
        <taxon>rosids</taxon>
        <taxon>malvids</taxon>
        <taxon>Brassicales</taxon>
        <taxon>Brassicaceae</taxon>
        <taxon>Brassiceae</taxon>
        <taxon>Brassica</taxon>
    </lineage>
</organism>
<evidence type="ECO:0000313" key="5">
    <source>
        <dbReference type="EMBL" id="KAF3568962.1"/>
    </source>
</evidence>
<dbReference type="Gene3D" id="1.25.70.10">
    <property type="entry name" value="Transcription termination factor 3, mitochondrial"/>
    <property type="match status" value="1"/>
</dbReference>
<dbReference type="EMBL" id="QGKV02000759">
    <property type="protein sequence ID" value="KAF3568962.1"/>
    <property type="molecule type" value="Genomic_DNA"/>
</dbReference>
<keyword evidence="6" id="KW-1185">Reference proteome</keyword>
<evidence type="ECO:0000259" key="4">
    <source>
        <dbReference type="Pfam" id="PF07734"/>
    </source>
</evidence>
<name>A0ABQ7D922_BRACR</name>
<feature type="domain" description="F-box associated beta-propeller type 1" evidence="4">
    <location>
        <begin position="370"/>
        <end position="591"/>
    </location>
</feature>
<dbReference type="Pfam" id="PF07734">
    <property type="entry name" value="FBA_1"/>
    <property type="match status" value="1"/>
</dbReference>
<evidence type="ECO:0000313" key="6">
    <source>
        <dbReference type="Proteomes" id="UP000266723"/>
    </source>
</evidence>
<evidence type="ECO:0000256" key="1">
    <source>
        <dbReference type="ARBA" id="ARBA00007692"/>
    </source>
</evidence>
<feature type="non-terminal residue" evidence="5">
    <location>
        <position position="1"/>
    </location>
</feature>
<evidence type="ECO:0000256" key="2">
    <source>
        <dbReference type="ARBA" id="ARBA00022472"/>
    </source>
</evidence>
<dbReference type="Pfam" id="PF02536">
    <property type="entry name" value="mTERF"/>
    <property type="match status" value="1"/>
</dbReference>
<dbReference type="Proteomes" id="UP000266723">
    <property type="component" value="Unassembled WGS sequence"/>
</dbReference>
<dbReference type="PANTHER" id="PTHR13068">
    <property type="entry name" value="CGI-12 PROTEIN-RELATED"/>
    <property type="match status" value="1"/>
</dbReference>
<dbReference type="InterPro" id="IPR006527">
    <property type="entry name" value="F-box-assoc_dom_typ1"/>
</dbReference>
<reference evidence="5 6" key="1">
    <citation type="journal article" date="2020" name="BMC Genomics">
        <title>Intraspecific diversification of the crop wild relative Brassica cretica Lam. using demographic model selection.</title>
        <authorList>
            <person name="Kioukis A."/>
            <person name="Michalopoulou V.A."/>
            <person name="Briers L."/>
            <person name="Pirintsos S."/>
            <person name="Studholme D.J."/>
            <person name="Pavlidis P."/>
            <person name="Sarris P.F."/>
        </authorList>
    </citation>
    <scope>NUCLEOTIDE SEQUENCE [LARGE SCALE GENOMIC DNA]</scope>
    <source>
        <strain evidence="6">cv. PFS-1207/04</strain>
    </source>
</reference>
<accession>A0ABQ7D922</accession>